<organism evidence="1 2">
    <name type="scientific">Malaciobacter mytili LMG 24559</name>
    <dbReference type="NCBI Taxonomy" id="1032238"/>
    <lineage>
        <taxon>Bacteria</taxon>
        <taxon>Pseudomonadati</taxon>
        <taxon>Campylobacterota</taxon>
        <taxon>Epsilonproteobacteria</taxon>
        <taxon>Campylobacterales</taxon>
        <taxon>Arcobacteraceae</taxon>
        <taxon>Malaciobacter</taxon>
    </lineage>
</organism>
<gene>
    <name evidence="1" type="ORF">CP985_11950</name>
</gene>
<dbReference type="AlphaFoldDB" id="A0AAX2AFV8"/>
<accession>A0AAX2AFV8</accession>
<proteinExistence type="predicted"/>
<protein>
    <submittedName>
        <fullName evidence="1">Uncharacterized protein</fullName>
    </submittedName>
</protein>
<dbReference type="RefSeq" id="WP_114842016.1">
    <property type="nucleotide sequence ID" value="NZ_CP031219.1"/>
</dbReference>
<sequence>MLNQKDTDKLDIFNAVCWDYDINANDVYHILITKNDKNSPISFDTLRYKVLKYIPIDSIKSIFSSQEISSIFSDVNIEKVRNPQTKDFLNTFVTKKEN</sequence>
<comment type="caution">
    <text evidence="1">The sequence shown here is derived from an EMBL/GenBank/DDBJ whole genome shotgun (WGS) entry which is preliminary data.</text>
</comment>
<reference evidence="1 2" key="1">
    <citation type="submission" date="2017-09" db="EMBL/GenBank/DDBJ databases">
        <title>Genomics of the genus Arcobacter.</title>
        <authorList>
            <person name="Perez-Cataluna A."/>
            <person name="Figueras M.J."/>
            <person name="Salas-Masso N."/>
        </authorList>
    </citation>
    <scope>NUCLEOTIDE SEQUENCE [LARGE SCALE GENOMIC DNA]</scope>
    <source>
        <strain evidence="1 2">CECT 7386</strain>
    </source>
</reference>
<keyword evidence="2" id="KW-1185">Reference proteome</keyword>
<name>A0AAX2AFV8_9BACT</name>
<dbReference type="Proteomes" id="UP000290092">
    <property type="component" value="Unassembled WGS sequence"/>
</dbReference>
<dbReference type="KEGG" id="amyt:AMYT_1592"/>
<evidence type="ECO:0000313" key="1">
    <source>
        <dbReference type="EMBL" id="RXK14773.1"/>
    </source>
</evidence>
<evidence type="ECO:0000313" key="2">
    <source>
        <dbReference type="Proteomes" id="UP000290092"/>
    </source>
</evidence>
<dbReference type="EMBL" id="NXID01000052">
    <property type="protein sequence ID" value="RXK14773.1"/>
    <property type="molecule type" value="Genomic_DNA"/>
</dbReference>